<dbReference type="InterPro" id="IPR047650">
    <property type="entry name" value="Transpos_IS110"/>
</dbReference>
<dbReference type="eggNOG" id="COG3547">
    <property type="taxonomic scope" value="Bacteria"/>
</dbReference>
<evidence type="ECO:0000313" key="2">
    <source>
        <dbReference type="EMBL" id="KFN48749.1"/>
    </source>
</evidence>
<proteinExistence type="predicted"/>
<accession>A0A091BD41</accession>
<protein>
    <recommendedName>
        <fullName evidence="1">Transposase IS116/IS110/IS902 C-terminal domain-containing protein</fullName>
    </recommendedName>
</protein>
<evidence type="ECO:0000259" key="1">
    <source>
        <dbReference type="Pfam" id="PF02371"/>
    </source>
</evidence>
<comment type="caution">
    <text evidence="2">The sequence shown here is derived from an EMBL/GenBank/DDBJ whole genome shotgun (WGS) entry which is preliminary data.</text>
</comment>
<keyword evidence="3" id="KW-1185">Reference proteome</keyword>
<dbReference type="GO" id="GO:0003677">
    <property type="term" value="F:DNA binding"/>
    <property type="evidence" value="ECO:0007669"/>
    <property type="project" value="InterPro"/>
</dbReference>
<dbReference type="PANTHER" id="PTHR33055:SF3">
    <property type="entry name" value="PUTATIVE TRANSPOSASE FOR IS117-RELATED"/>
    <property type="match status" value="1"/>
</dbReference>
<dbReference type="PANTHER" id="PTHR33055">
    <property type="entry name" value="TRANSPOSASE FOR INSERTION SEQUENCE ELEMENT IS1111A"/>
    <property type="match status" value="1"/>
</dbReference>
<dbReference type="EMBL" id="AWXU01000049">
    <property type="protein sequence ID" value="KFN48749.1"/>
    <property type="molecule type" value="Genomic_DNA"/>
</dbReference>
<sequence length="99" mass="11213">MPREHSSGQHRRLGKITKRGDGYLRTLLIHGGRAILRSAAMRRRAGRELEPLQAWALDVQQRQGHNKAAVAVANKLARRLWAIDRHGAAFDPKHISRKP</sequence>
<dbReference type="Proteomes" id="UP000029391">
    <property type="component" value="Unassembled WGS sequence"/>
</dbReference>
<dbReference type="STRING" id="1121013.GCA_000426365_02665"/>
<name>A0A091BD41_9GAMM</name>
<evidence type="ECO:0000313" key="3">
    <source>
        <dbReference type="Proteomes" id="UP000029391"/>
    </source>
</evidence>
<dbReference type="GO" id="GO:0004803">
    <property type="term" value="F:transposase activity"/>
    <property type="evidence" value="ECO:0007669"/>
    <property type="project" value="InterPro"/>
</dbReference>
<feature type="domain" description="Transposase IS116/IS110/IS902 C-terminal" evidence="1">
    <location>
        <begin position="2"/>
        <end position="38"/>
    </location>
</feature>
<reference evidence="2 3" key="1">
    <citation type="submission" date="2013-09" db="EMBL/GenBank/DDBJ databases">
        <title>Genome sequencing of Arenimonas composti.</title>
        <authorList>
            <person name="Chen F."/>
            <person name="Wang G."/>
        </authorList>
    </citation>
    <scope>NUCLEOTIDE SEQUENCE [LARGE SCALE GENOMIC DNA]</scope>
    <source>
        <strain evidence="2 3">TR7-09</strain>
    </source>
</reference>
<dbReference type="AlphaFoldDB" id="A0A091BD41"/>
<gene>
    <name evidence="2" type="ORF">P873_13915</name>
</gene>
<organism evidence="2 3">
    <name type="scientific">Arenimonas composti TR7-09 = DSM 18010</name>
    <dbReference type="NCBI Taxonomy" id="1121013"/>
    <lineage>
        <taxon>Bacteria</taxon>
        <taxon>Pseudomonadati</taxon>
        <taxon>Pseudomonadota</taxon>
        <taxon>Gammaproteobacteria</taxon>
        <taxon>Lysobacterales</taxon>
        <taxon>Lysobacteraceae</taxon>
        <taxon>Arenimonas</taxon>
    </lineage>
</organism>
<dbReference type="GO" id="GO:0006313">
    <property type="term" value="P:DNA transposition"/>
    <property type="evidence" value="ECO:0007669"/>
    <property type="project" value="InterPro"/>
</dbReference>
<dbReference type="InterPro" id="IPR003346">
    <property type="entry name" value="Transposase_20"/>
</dbReference>
<dbReference type="Pfam" id="PF02371">
    <property type="entry name" value="Transposase_20"/>
    <property type="match status" value="1"/>
</dbReference>